<keyword evidence="2" id="KW-1185">Reference proteome</keyword>
<protein>
    <recommendedName>
        <fullName evidence="3">DUF1214 domain-containing protein</fullName>
    </recommendedName>
</protein>
<accession>A0A5C9AAA1</accession>
<proteinExistence type="predicted"/>
<evidence type="ECO:0000313" key="2">
    <source>
        <dbReference type="Proteomes" id="UP000321039"/>
    </source>
</evidence>
<sequence>MRCFNPVDTAVQREHEMLALYYFHLPEVVAEKERVRAMWLDLAAPGAAMHSCFDRAFEEVMFGAVIWALNQDPLYPKVVTITRLPHRLRGRDIPGSRWGIDNPDSIYRVIPVSGEERYVIRGRVAERRLVENYFTLWSPTMQTVGLLDGKDLVVDSEGYFEIYVDSDPQGSRANHVRTGPEAHEFYIRDVIFDWAEDRANELSVERIGGPPSRPPRSEAENVALIRDYLNKWALNTTRWNAQAMDRTPNEFSYTIDRDSDGALRNQIYIMGNFALPDSDTALVLDVNMGGAGYFIAPITNVWGTSNEIVERTGCLNSHQAMPNGDGTYTFVLSLRDPGLHNWLDPDDLAEGILTLRWAEFAGGRPGGDLGVRSRLVPLGQLAQTLPADTPLVDPAGRRRQLSARGASYAWRLASVEEA</sequence>
<dbReference type="AlphaFoldDB" id="A0A5C9AAA1"/>
<organism evidence="1 2">
    <name type="scientific">Parahaliea maris</name>
    <dbReference type="NCBI Taxonomy" id="2716870"/>
    <lineage>
        <taxon>Bacteria</taxon>
        <taxon>Pseudomonadati</taxon>
        <taxon>Pseudomonadota</taxon>
        <taxon>Gammaproteobacteria</taxon>
        <taxon>Cellvibrionales</taxon>
        <taxon>Halieaceae</taxon>
        <taxon>Parahaliea</taxon>
    </lineage>
</organism>
<name>A0A5C9AAA1_9GAMM</name>
<evidence type="ECO:0000313" key="1">
    <source>
        <dbReference type="EMBL" id="TXS96527.1"/>
    </source>
</evidence>
<gene>
    <name evidence="1" type="ORF">FV139_03350</name>
</gene>
<evidence type="ECO:0008006" key="3">
    <source>
        <dbReference type="Google" id="ProtNLM"/>
    </source>
</evidence>
<dbReference type="EMBL" id="VRZA01000001">
    <property type="protein sequence ID" value="TXS96527.1"/>
    <property type="molecule type" value="Genomic_DNA"/>
</dbReference>
<comment type="caution">
    <text evidence="1">The sequence shown here is derived from an EMBL/GenBank/DDBJ whole genome shotgun (WGS) entry which is preliminary data.</text>
</comment>
<reference evidence="1 2" key="1">
    <citation type="submission" date="2019-08" db="EMBL/GenBank/DDBJ databases">
        <title>Parahaliea maris sp. nov., isolated from the surface seawater.</title>
        <authorList>
            <person name="Liu Y."/>
        </authorList>
    </citation>
    <scope>NUCLEOTIDE SEQUENCE [LARGE SCALE GENOMIC DNA]</scope>
    <source>
        <strain evidence="1 2">HSLHS9</strain>
    </source>
</reference>
<dbReference type="Proteomes" id="UP000321039">
    <property type="component" value="Unassembled WGS sequence"/>
</dbReference>